<comment type="similarity">
    <text evidence="2">Belongs to the NPR1-interactor family.</text>
</comment>
<comment type="subcellular location">
    <subcellularLocation>
        <location evidence="1">Nucleus</location>
    </subcellularLocation>
</comment>
<feature type="region of interest" description="Disordered" evidence="4">
    <location>
        <begin position="1"/>
        <end position="27"/>
    </location>
</feature>
<dbReference type="Proteomes" id="UP000796880">
    <property type="component" value="Unassembled WGS sequence"/>
</dbReference>
<gene>
    <name evidence="5" type="ORF">FNV43_RR23675</name>
</gene>
<evidence type="ECO:0008006" key="7">
    <source>
        <dbReference type="Google" id="ProtNLM"/>
    </source>
</evidence>
<dbReference type="PANTHER" id="PTHR33669:SF27">
    <property type="entry name" value="PROTEIN NIM1-INTERACTING 1-LIKE"/>
    <property type="match status" value="1"/>
</dbReference>
<evidence type="ECO:0000313" key="5">
    <source>
        <dbReference type="EMBL" id="KAF3436583.1"/>
    </source>
</evidence>
<keyword evidence="6" id="KW-1185">Reference proteome</keyword>
<name>A0A8K0DWK8_9ROSA</name>
<dbReference type="EMBL" id="VOIH02000010">
    <property type="protein sequence ID" value="KAF3436583.1"/>
    <property type="molecule type" value="Genomic_DNA"/>
</dbReference>
<protein>
    <recommendedName>
        <fullName evidence="7">NIM1-interacting protein</fullName>
    </recommendedName>
</protein>
<evidence type="ECO:0000256" key="3">
    <source>
        <dbReference type="ARBA" id="ARBA00023242"/>
    </source>
</evidence>
<dbReference type="Pfam" id="PF15699">
    <property type="entry name" value="NPR1_interact"/>
    <property type="match status" value="1"/>
</dbReference>
<dbReference type="AlphaFoldDB" id="A0A8K0DWK8"/>
<dbReference type="InterPro" id="IPR031425">
    <property type="entry name" value="NPR1/NH1-interacting"/>
</dbReference>
<feature type="compositionally biased region" description="Acidic residues" evidence="4">
    <location>
        <begin position="17"/>
        <end position="27"/>
    </location>
</feature>
<dbReference type="GO" id="GO:0010112">
    <property type="term" value="P:regulation of systemic acquired resistance"/>
    <property type="evidence" value="ECO:0007669"/>
    <property type="project" value="InterPro"/>
</dbReference>
<proteinExistence type="inferred from homology"/>
<dbReference type="GO" id="GO:0005634">
    <property type="term" value="C:nucleus"/>
    <property type="evidence" value="ECO:0007669"/>
    <property type="project" value="UniProtKB-SubCell"/>
</dbReference>
<dbReference type="PANTHER" id="PTHR33669">
    <property type="entry name" value="PROTEIN NEGATIVE REGULATOR OF RESISTANCE"/>
    <property type="match status" value="1"/>
</dbReference>
<evidence type="ECO:0000256" key="2">
    <source>
        <dbReference type="ARBA" id="ARBA00009937"/>
    </source>
</evidence>
<accession>A0A8K0DWK8</accession>
<keyword evidence="3" id="KW-0539">Nucleus</keyword>
<evidence type="ECO:0000313" key="6">
    <source>
        <dbReference type="Proteomes" id="UP000796880"/>
    </source>
</evidence>
<organism evidence="5 6">
    <name type="scientific">Rhamnella rubrinervis</name>
    <dbReference type="NCBI Taxonomy" id="2594499"/>
    <lineage>
        <taxon>Eukaryota</taxon>
        <taxon>Viridiplantae</taxon>
        <taxon>Streptophyta</taxon>
        <taxon>Embryophyta</taxon>
        <taxon>Tracheophyta</taxon>
        <taxon>Spermatophyta</taxon>
        <taxon>Magnoliopsida</taxon>
        <taxon>eudicotyledons</taxon>
        <taxon>Gunneridae</taxon>
        <taxon>Pentapetalae</taxon>
        <taxon>rosids</taxon>
        <taxon>fabids</taxon>
        <taxon>Rosales</taxon>
        <taxon>Rhamnaceae</taxon>
        <taxon>rhamnoid group</taxon>
        <taxon>Rhamneae</taxon>
        <taxon>Rhamnella</taxon>
    </lineage>
</organism>
<reference evidence="5" key="1">
    <citation type="submission" date="2020-03" db="EMBL/GenBank/DDBJ databases">
        <title>A high-quality chromosome-level genome assembly of a woody plant with both climbing and erect habits, Rhamnella rubrinervis.</title>
        <authorList>
            <person name="Lu Z."/>
            <person name="Yang Y."/>
            <person name="Zhu X."/>
            <person name="Sun Y."/>
        </authorList>
    </citation>
    <scope>NUCLEOTIDE SEQUENCE</scope>
    <source>
        <strain evidence="5">BYM</strain>
        <tissue evidence="5">Leaf</tissue>
    </source>
</reference>
<sequence length="140" mass="16442">MEKEKINGSHTYKLYDNIEDGDDDEQDEEKKMDKFFALVRNIREARKVLFERKQLKSIITNELEKDQKKPTSTCTTADERITYSSWVPSFELEDFTSHVVDDDDDHQVLDQFIRRPPSILPNPSNKKVKQDHGLDLNLTL</sequence>
<evidence type="ECO:0000256" key="4">
    <source>
        <dbReference type="SAM" id="MobiDB-lite"/>
    </source>
</evidence>
<evidence type="ECO:0000256" key="1">
    <source>
        <dbReference type="ARBA" id="ARBA00004123"/>
    </source>
</evidence>
<dbReference type="OrthoDB" id="1110691at2759"/>
<comment type="caution">
    <text evidence="5">The sequence shown here is derived from an EMBL/GenBank/DDBJ whole genome shotgun (WGS) entry which is preliminary data.</text>
</comment>